<dbReference type="AlphaFoldDB" id="A0A8T0S972"/>
<organism evidence="2 3">
    <name type="scientific">Panicum virgatum</name>
    <name type="common">Blackwell switchgrass</name>
    <dbReference type="NCBI Taxonomy" id="38727"/>
    <lineage>
        <taxon>Eukaryota</taxon>
        <taxon>Viridiplantae</taxon>
        <taxon>Streptophyta</taxon>
        <taxon>Embryophyta</taxon>
        <taxon>Tracheophyta</taxon>
        <taxon>Spermatophyta</taxon>
        <taxon>Magnoliopsida</taxon>
        <taxon>Liliopsida</taxon>
        <taxon>Poales</taxon>
        <taxon>Poaceae</taxon>
        <taxon>PACMAD clade</taxon>
        <taxon>Panicoideae</taxon>
        <taxon>Panicodae</taxon>
        <taxon>Paniceae</taxon>
        <taxon>Panicinae</taxon>
        <taxon>Panicum</taxon>
        <taxon>Panicum sect. Hiantes</taxon>
    </lineage>
</organism>
<keyword evidence="1" id="KW-0812">Transmembrane</keyword>
<feature type="transmembrane region" description="Helical" evidence="1">
    <location>
        <begin position="50"/>
        <end position="78"/>
    </location>
</feature>
<keyword evidence="3" id="KW-1185">Reference proteome</keyword>
<gene>
    <name evidence="2" type="ORF">PVAP13_5KG091600</name>
</gene>
<evidence type="ECO:0000313" key="2">
    <source>
        <dbReference type="EMBL" id="KAG2595702.1"/>
    </source>
</evidence>
<reference evidence="2 3" key="1">
    <citation type="submission" date="2020-05" db="EMBL/GenBank/DDBJ databases">
        <title>WGS assembly of Panicum virgatum.</title>
        <authorList>
            <person name="Lovell J.T."/>
            <person name="Jenkins J."/>
            <person name="Shu S."/>
            <person name="Juenger T.E."/>
            <person name="Schmutz J."/>
        </authorList>
    </citation>
    <scope>NUCLEOTIDE SEQUENCE [LARGE SCALE GENOMIC DNA]</scope>
    <source>
        <strain evidence="3">cv. AP13</strain>
    </source>
</reference>
<sequence>MAAGRGGNGRQGEERAAFSERGGLLGLAAASSAIALAVSEPPSWLDRNAYSVAISGLFFAGVTQVVVVVAAASVSAPTAGGRGGAAGRKLFMYASLVVAAGLAAAASLLL</sequence>
<protein>
    <submittedName>
        <fullName evidence="2">Uncharacterized protein</fullName>
    </submittedName>
</protein>
<evidence type="ECO:0000313" key="3">
    <source>
        <dbReference type="Proteomes" id="UP000823388"/>
    </source>
</evidence>
<accession>A0A8T0S972</accession>
<dbReference type="EMBL" id="CM029045">
    <property type="protein sequence ID" value="KAG2595702.1"/>
    <property type="molecule type" value="Genomic_DNA"/>
</dbReference>
<keyword evidence="1" id="KW-0472">Membrane</keyword>
<proteinExistence type="predicted"/>
<evidence type="ECO:0000256" key="1">
    <source>
        <dbReference type="SAM" id="Phobius"/>
    </source>
</evidence>
<comment type="caution">
    <text evidence="2">The sequence shown here is derived from an EMBL/GenBank/DDBJ whole genome shotgun (WGS) entry which is preliminary data.</text>
</comment>
<dbReference type="Proteomes" id="UP000823388">
    <property type="component" value="Chromosome 5K"/>
</dbReference>
<name>A0A8T0S972_PANVG</name>
<keyword evidence="1" id="KW-1133">Transmembrane helix</keyword>
<feature type="transmembrane region" description="Helical" evidence="1">
    <location>
        <begin position="90"/>
        <end position="109"/>
    </location>
</feature>